<feature type="compositionally biased region" description="Basic residues" evidence="1">
    <location>
        <begin position="135"/>
        <end position="151"/>
    </location>
</feature>
<evidence type="ECO:0000313" key="2">
    <source>
        <dbReference type="EMBL" id="HCT15740.1"/>
    </source>
</evidence>
<evidence type="ECO:0000256" key="1">
    <source>
        <dbReference type="SAM" id="MobiDB-lite"/>
    </source>
</evidence>
<sequence length="158" mass="17150">MTDFRLCSRPGCGRPAVATLRYNYGARVATVGSLDAQSDPHSWDLCSRHLGRLSVPEGWTLDHVDGGVSEDFSDEEMQVLAEALAADDGDGQADGPGQPGRPGRTDTTGPRKTPDPVASTRVVRTADLEQPSGRHPSRRNLPRHTPPRHLHAVRDLQE</sequence>
<evidence type="ECO:0000313" key="3">
    <source>
        <dbReference type="Proteomes" id="UP000261739"/>
    </source>
</evidence>
<reference evidence="2 3" key="1">
    <citation type="journal article" date="2018" name="Nat. Biotechnol.">
        <title>A standardized bacterial taxonomy based on genome phylogeny substantially revises the tree of life.</title>
        <authorList>
            <person name="Parks D.H."/>
            <person name="Chuvochina M."/>
            <person name="Waite D.W."/>
            <person name="Rinke C."/>
            <person name="Skarshewski A."/>
            <person name="Chaumeil P.A."/>
            <person name="Hugenholtz P."/>
        </authorList>
    </citation>
    <scope>NUCLEOTIDE SEQUENCE [LARGE SCALE GENOMIC DNA]</scope>
    <source>
        <strain evidence="2">UBA11247</strain>
    </source>
</reference>
<dbReference type="EMBL" id="DQID01000339">
    <property type="protein sequence ID" value="HCT15740.1"/>
    <property type="molecule type" value="Genomic_DNA"/>
</dbReference>
<feature type="compositionally biased region" description="Low complexity" evidence="1">
    <location>
        <begin position="101"/>
        <end position="111"/>
    </location>
</feature>
<dbReference type="STRING" id="863239.GCA_000213935_02054"/>
<proteinExistence type="predicted"/>
<accession>A0A3D4T4S4</accession>
<dbReference type="Proteomes" id="UP000261739">
    <property type="component" value="Unassembled WGS sequence"/>
</dbReference>
<name>A0A3D4T4S4_9CORY</name>
<protein>
    <submittedName>
        <fullName evidence="2">DUF3499 domain-containing protein</fullName>
    </submittedName>
</protein>
<gene>
    <name evidence="2" type="ORF">DIW82_13400</name>
</gene>
<feature type="region of interest" description="Disordered" evidence="1">
    <location>
        <begin position="85"/>
        <end position="158"/>
    </location>
</feature>
<dbReference type="Pfam" id="PF12005">
    <property type="entry name" value="DUF3499"/>
    <property type="match status" value="1"/>
</dbReference>
<dbReference type="RefSeq" id="WP_029449202.1">
    <property type="nucleotide sequence ID" value="NZ_DAITTW010000034.1"/>
</dbReference>
<organism evidence="2 3">
    <name type="scientific">Corynebacterium nuruki</name>
    <dbReference type="NCBI Taxonomy" id="1032851"/>
    <lineage>
        <taxon>Bacteria</taxon>
        <taxon>Bacillati</taxon>
        <taxon>Actinomycetota</taxon>
        <taxon>Actinomycetes</taxon>
        <taxon>Mycobacteriales</taxon>
        <taxon>Corynebacteriaceae</taxon>
        <taxon>Corynebacterium</taxon>
    </lineage>
</organism>
<comment type="caution">
    <text evidence="2">The sequence shown here is derived from an EMBL/GenBank/DDBJ whole genome shotgun (WGS) entry which is preliminary data.</text>
</comment>
<dbReference type="InterPro" id="IPR021888">
    <property type="entry name" value="DUF3499"/>
</dbReference>
<dbReference type="AlphaFoldDB" id="A0A3D4T4S4"/>